<organism evidence="9">
    <name type="scientific">Sesamum latifolium</name>
    <dbReference type="NCBI Taxonomy" id="2727402"/>
    <lineage>
        <taxon>Eukaryota</taxon>
        <taxon>Viridiplantae</taxon>
        <taxon>Streptophyta</taxon>
        <taxon>Embryophyta</taxon>
        <taxon>Tracheophyta</taxon>
        <taxon>Spermatophyta</taxon>
        <taxon>Magnoliopsida</taxon>
        <taxon>eudicotyledons</taxon>
        <taxon>Gunneridae</taxon>
        <taxon>Pentapetalae</taxon>
        <taxon>asterids</taxon>
        <taxon>lamiids</taxon>
        <taxon>Lamiales</taxon>
        <taxon>Pedaliaceae</taxon>
        <taxon>Sesamum</taxon>
    </lineage>
</organism>
<keyword evidence="3" id="KW-0964">Secreted</keyword>
<dbReference type="Gene3D" id="3.40.50.1820">
    <property type="entry name" value="alpha/beta hydrolase"/>
    <property type="match status" value="1"/>
</dbReference>
<evidence type="ECO:0000256" key="3">
    <source>
        <dbReference type="ARBA" id="ARBA00022525"/>
    </source>
</evidence>
<dbReference type="SUPFAM" id="SSF53474">
    <property type="entry name" value="alpha/beta-Hydrolases"/>
    <property type="match status" value="1"/>
</dbReference>
<keyword evidence="5 8" id="KW-0645">Protease</keyword>
<evidence type="ECO:0000256" key="6">
    <source>
        <dbReference type="ARBA" id="ARBA00022801"/>
    </source>
</evidence>
<evidence type="ECO:0000313" key="9">
    <source>
        <dbReference type="EMBL" id="KAL0421626.1"/>
    </source>
</evidence>
<dbReference type="AlphaFoldDB" id="A0AAW2UX75"/>
<dbReference type="EC" id="3.4.16.-" evidence="8"/>
<dbReference type="Pfam" id="PF00450">
    <property type="entry name" value="Peptidase_S10"/>
    <property type="match status" value="2"/>
</dbReference>
<dbReference type="PRINTS" id="PR00724">
    <property type="entry name" value="CRBOXYPTASEC"/>
</dbReference>
<evidence type="ECO:0000256" key="8">
    <source>
        <dbReference type="RuleBase" id="RU361156"/>
    </source>
</evidence>
<dbReference type="PROSITE" id="PS00131">
    <property type="entry name" value="CARBOXYPEPT_SER_SER"/>
    <property type="match status" value="1"/>
</dbReference>
<reference evidence="9" key="1">
    <citation type="submission" date="2020-06" db="EMBL/GenBank/DDBJ databases">
        <authorList>
            <person name="Li T."/>
            <person name="Hu X."/>
            <person name="Zhang T."/>
            <person name="Song X."/>
            <person name="Zhang H."/>
            <person name="Dai N."/>
            <person name="Sheng W."/>
            <person name="Hou X."/>
            <person name="Wei L."/>
        </authorList>
    </citation>
    <scope>NUCLEOTIDE SEQUENCE</scope>
    <source>
        <strain evidence="9">KEN1</strain>
        <tissue evidence="9">Leaf</tissue>
    </source>
</reference>
<keyword evidence="6 8" id="KW-0378">Hydrolase</keyword>
<comment type="caution">
    <text evidence="9">The sequence shown here is derived from an EMBL/GenBank/DDBJ whole genome shotgun (WGS) entry which is preliminary data.</text>
</comment>
<keyword evidence="4 8" id="KW-0121">Carboxypeptidase</keyword>
<evidence type="ECO:0000256" key="2">
    <source>
        <dbReference type="ARBA" id="ARBA00009431"/>
    </source>
</evidence>
<reference evidence="9" key="2">
    <citation type="journal article" date="2024" name="Plant">
        <title>Genomic evolution and insights into agronomic trait innovations of Sesamum species.</title>
        <authorList>
            <person name="Miao H."/>
            <person name="Wang L."/>
            <person name="Qu L."/>
            <person name="Liu H."/>
            <person name="Sun Y."/>
            <person name="Le M."/>
            <person name="Wang Q."/>
            <person name="Wei S."/>
            <person name="Zheng Y."/>
            <person name="Lin W."/>
            <person name="Duan Y."/>
            <person name="Cao H."/>
            <person name="Xiong S."/>
            <person name="Wang X."/>
            <person name="Wei L."/>
            <person name="Li C."/>
            <person name="Ma Q."/>
            <person name="Ju M."/>
            <person name="Zhao R."/>
            <person name="Li G."/>
            <person name="Mu C."/>
            <person name="Tian Q."/>
            <person name="Mei H."/>
            <person name="Zhang T."/>
            <person name="Gao T."/>
            <person name="Zhang H."/>
        </authorList>
    </citation>
    <scope>NUCLEOTIDE SEQUENCE</scope>
    <source>
        <strain evidence="9">KEN1</strain>
    </source>
</reference>
<dbReference type="EMBL" id="JACGWN010000011">
    <property type="protein sequence ID" value="KAL0421626.1"/>
    <property type="molecule type" value="Genomic_DNA"/>
</dbReference>
<gene>
    <name evidence="9" type="ORF">Slati_3185500</name>
</gene>
<sequence length="428" mass="48199">MVAFMALFGQVCFSMKWDDSFSQLSVADRISQLPGQPRVSFQQFSGYVNVDEKEERALFYYFVEAETDPASKPLVLWLNGGPGCSSLGVGAFSENGPFRPSGNAALVRNEYSWNKEANILYLESPIGVGFSYSANSSSYEGVNDKITARDNLVFLQNWFLKFPQYTNRSLYITGESYAGHYIPQLAELMLHFNKKEKIFNLKGIALGNPVLEFATDFNSRAEFFWSHGLISDTTYKLFTSACNYSRYVGEYYRGSLSPICSKVMSLVTTETSRFVDKYDVTLDVCISSVLSQSKVLSPQQVTETIDVCVEDETVNYLNRRDVRNALHARLVGVNRWLVCSNILDYELLDIEIPTINVVGRIIEAGIPVLVYRDFCGEFQVGGWTQVYGNILSFATVRGASHEAPFSQPERSLVLFKAFLEGRPLPEEF</sequence>
<dbReference type="GO" id="GO:0006508">
    <property type="term" value="P:proteolysis"/>
    <property type="evidence" value="ECO:0007669"/>
    <property type="project" value="UniProtKB-KW"/>
</dbReference>
<dbReference type="PANTHER" id="PTHR11802">
    <property type="entry name" value="SERINE PROTEASE FAMILY S10 SERINE CARBOXYPEPTIDASE"/>
    <property type="match status" value="1"/>
</dbReference>
<dbReference type="PANTHER" id="PTHR11802:SF435">
    <property type="entry name" value="SERINE CARBOXYPEPTIDASE-LIKE 46"/>
    <property type="match status" value="1"/>
</dbReference>
<keyword evidence="7" id="KW-0325">Glycoprotein</keyword>
<dbReference type="FunFam" id="3.40.50.1820:FF:000453">
    <property type="entry name" value="Carboxypeptidase"/>
    <property type="match status" value="1"/>
</dbReference>
<evidence type="ECO:0000256" key="4">
    <source>
        <dbReference type="ARBA" id="ARBA00022645"/>
    </source>
</evidence>
<dbReference type="PROSITE" id="PS00560">
    <property type="entry name" value="CARBOXYPEPT_SER_HIS"/>
    <property type="match status" value="1"/>
</dbReference>
<dbReference type="InterPro" id="IPR029058">
    <property type="entry name" value="AB_hydrolase_fold"/>
</dbReference>
<dbReference type="GO" id="GO:0004185">
    <property type="term" value="F:serine-type carboxypeptidase activity"/>
    <property type="evidence" value="ECO:0007669"/>
    <property type="project" value="UniProtKB-UniRule"/>
</dbReference>
<comment type="subcellular location">
    <subcellularLocation>
        <location evidence="1">Secreted</location>
    </subcellularLocation>
</comment>
<dbReference type="GO" id="GO:0005773">
    <property type="term" value="C:vacuole"/>
    <property type="evidence" value="ECO:0007669"/>
    <property type="project" value="TreeGrafter"/>
</dbReference>
<protein>
    <recommendedName>
        <fullName evidence="8">Carboxypeptidase</fullName>
        <ecNumber evidence="8">3.4.16.-</ecNumber>
    </recommendedName>
</protein>
<proteinExistence type="inferred from homology"/>
<evidence type="ECO:0000256" key="7">
    <source>
        <dbReference type="ARBA" id="ARBA00023180"/>
    </source>
</evidence>
<evidence type="ECO:0000256" key="5">
    <source>
        <dbReference type="ARBA" id="ARBA00022670"/>
    </source>
</evidence>
<dbReference type="InterPro" id="IPR033124">
    <property type="entry name" value="Ser_caboxypep_his_AS"/>
</dbReference>
<dbReference type="InterPro" id="IPR018202">
    <property type="entry name" value="Ser_caboxypep_ser_AS"/>
</dbReference>
<dbReference type="Gene3D" id="3.40.50.11320">
    <property type="match status" value="1"/>
</dbReference>
<comment type="similarity">
    <text evidence="2 8">Belongs to the peptidase S10 family.</text>
</comment>
<dbReference type="GO" id="GO:0005576">
    <property type="term" value="C:extracellular region"/>
    <property type="evidence" value="ECO:0007669"/>
    <property type="project" value="UniProtKB-SubCell"/>
</dbReference>
<dbReference type="InterPro" id="IPR001563">
    <property type="entry name" value="Peptidase_S10"/>
</dbReference>
<dbReference type="Gene3D" id="6.10.250.940">
    <property type="match status" value="1"/>
</dbReference>
<accession>A0AAW2UX75</accession>
<name>A0AAW2UX75_9LAMI</name>
<evidence type="ECO:0000256" key="1">
    <source>
        <dbReference type="ARBA" id="ARBA00004613"/>
    </source>
</evidence>